<evidence type="ECO:0000313" key="6">
    <source>
        <dbReference type="EMBL" id="QDU60948.1"/>
    </source>
</evidence>
<name>A0A518B1V5_9BACT</name>
<feature type="region of interest" description="Disordered" evidence="4">
    <location>
        <begin position="297"/>
        <end position="316"/>
    </location>
</feature>
<dbReference type="Gene3D" id="3.40.50.300">
    <property type="entry name" value="P-loop containing nucleotide triphosphate hydrolases"/>
    <property type="match status" value="1"/>
</dbReference>
<keyword evidence="3 6" id="KW-0067">ATP-binding</keyword>
<dbReference type="PANTHER" id="PTHR42939:SF1">
    <property type="entry name" value="ABC TRANSPORTER ATP-BINDING PROTEIN ALBC-RELATED"/>
    <property type="match status" value="1"/>
</dbReference>
<dbReference type="EMBL" id="CP036279">
    <property type="protein sequence ID" value="QDU60948.1"/>
    <property type="molecule type" value="Genomic_DNA"/>
</dbReference>
<evidence type="ECO:0000256" key="1">
    <source>
        <dbReference type="ARBA" id="ARBA00022448"/>
    </source>
</evidence>
<dbReference type="Proteomes" id="UP000317093">
    <property type="component" value="Chromosome"/>
</dbReference>
<dbReference type="InterPro" id="IPR003439">
    <property type="entry name" value="ABC_transporter-like_ATP-bd"/>
</dbReference>
<dbReference type="RefSeq" id="WP_145257566.1">
    <property type="nucleotide sequence ID" value="NZ_CP036279.1"/>
</dbReference>
<feature type="domain" description="ABC transporter" evidence="5">
    <location>
        <begin position="5"/>
        <end position="231"/>
    </location>
</feature>
<dbReference type="GO" id="GO:0016887">
    <property type="term" value="F:ATP hydrolysis activity"/>
    <property type="evidence" value="ECO:0007669"/>
    <property type="project" value="InterPro"/>
</dbReference>
<reference evidence="6 7" key="1">
    <citation type="submission" date="2019-02" db="EMBL/GenBank/DDBJ databases">
        <title>Deep-cultivation of Planctomycetes and their phenomic and genomic characterization uncovers novel biology.</title>
        <authorList>
            <person name="Wiegand S."/>
            <person name="Jogler M."/>
            <person name="Boedeker C."/>
            <person name="Pinto D."/>
            <person name="Vollmers J."/>
            <person name="Rivas-Marin E."/>
            <person name="Kohn T."/>
            <person name="Peeters S.H."/>
            <person name="Heuer A."/>
            <person name="Rast P."/>
            <person name="Oberbeckmann S."/>
            <person name="Bunk B."/>
            <person name="Jeske O."/>
            <person name="Meyerdierks A."/>
            <person name="Storesund J.E."/>
            <person name="Kallscheuer N."/>
            <person name="Luecker S."/>
            <person name="Lage O.M."/>
            <person name="Pohl T."/>
            <person name="Merkel B.J."/>
            <person name="Hornburger P."/>
            <person name="Mueller R.-W."/>
            <person name="Bruemmer F."/>
            <person name="Labrenz M."/>
            <person name="Spormann A.M."/>
            <person name="Op den Camp H."/>
            <person name="Overmann J."/>
            <person name="Amann R."/>
            <person name="Jetten M.S.M."/>
            <person name="Mascher T."/>
            <person name="Medema M.H."/>
            <person name="Devos D.P."/>
            <person name="Kaster A.-K."/>
            <person name="Ovreas L."/>
            <person name="Rohde M."/>
            <person name="Galperin M.Y."/>
            <person name="Jogler C."/>
        </authorList>
    </citation>
    <scope>NUCLEOTIDE SEQUENCE [LARGE SCALE GENOMIC DNA]</scope>
    <source>
        <strain evidence="6 7">Pan216</strain>
    </source>
</reference>
<keyword evidence="1" id="KW-0813">Transport</keyword>
<dbReference type="PROSITE" id="PS50893">
    <property type="entry name" value="ABC_TRANSPORTER_2"/>
    <property type="match status" value="1"/>
</dbReference>
<dbReference type="CDD" id="cd03230">
    <property type="entry name" value="ABC_DR_subfamily_A"/>
    <property type="match status" value="1"/>
</dbReference>
<dbReference type="KEGG" id="knv:Pan216_18010"/>
<evidence type="ECO:0000313" key="7">
    <source>
        <dbReference type="Proteomes" id="UP000317093"/>
    </source>
</evidence>
<gene>
    <name evidence="6" type="primary">ytrB</name>
    <name evidence="6" type="ORF">Pan216_18010</name>
</gene>
<evidence type="ECO:0000259" key="5">
    <source>
        <dbReference type="PROSITE" id="PS50893"/>
    </source>
</evidence>
<organism evidence="6 7">
    <name type="scientific">Kolteria novifilia</name>
    <dbReference type="NCBI Taxonomy" id="2527975"/>
    <lineage>
        <taxon>Bacteria</taxon>
        <taxon>Pseudomonadati</taxon>
        <taxon>Planctomycetota</taxon>
        <taxon>Planctomycetia</taxon>
        <taxon>Kolteriales</taxon>
        <taxon>Kolteriaceae</taxon>
        <taxon>Kolteria</taxon>
    </lineage>
</organism>
<dbReference type="GO" id="GO:0005524">
    <property type="term" value="F:ATP binding"/>
    <property type="evidence" value="ECO:0007669"/>
    <property type="project" value="UniProtKB-KW"/>
</dbReference>
<dbReference type="Pfam" id="PF00005">
    <property type="entry name" value="ABC_tran"/>
    <property type="match status" value="1"/>
</dbReference>
<dbReference type="OrthoDB" id="9795548at2"/>
<evidence type="ECO:0000256" key="2">
    <source>
        <dbReference type="ARBA" id="ARBA00022741"/>
    </source>
</evidence>
<dbReference type="InterPro" id="IPR027417">
    <property type="entry name" value="P-loop_NTPase"/>
</dbReference>
<proteinExistence type="predicted"/>
<dbReference type="SUPFAM" id="SSF52540">
    <property type="entry name" value="P-loop containing nucleoside triphosphate hydrolases"/>
    <property type="match status" value="1"/>
</dbReference>
<evidence type="ECO:0000256" key="4">
    <source>
        <dbReference type="SAM" id="MobiDB-lite"/>
    </source>
</evidence>
<dbReference type="InterPro" id="IPR003593">
    <property type="entry name" value="AAA+_ATPase"/>
</dbReference>
<dbReference type="InterPro" id="IPR051782">
    <property type="entry name" value="ABC_Transporter_VariousFunc"/>
</dbReference>
<dbReference type="PANTHER" id="PTHR42939">
    <property type="entry name" value="ABC TRANSPORTER ATP-BINDING PROTEIN ALBC-RELATED"/>
    <property type="match status" value="1"/>
</dbReference>
<protein>
    <submittedName>
        <fullName evidence="6">ABC transporter ATP-binding protein YtrB</fullName>
    </submittedName>
</protein>
<sequence length="316" mass="35052">MTLAIRTESLTKYYGSTKVVDSLGLSIDEGTVYALLGRNGAGKSTTIKMLTGMVRPSYGRAELLGEDVATLAPETRSRIAYLAEGHPLPSWMSVGEVIRFTRAFYEDWDHDLVESVLDHFALSKRAKLRRLSKGQLAQVSLILGIAPDPELLILDDPTLGLDTNVRRDFLESMIQIIQRRGRTILFSSHVLGDVERVADRIGIMLDGVLRVDCPTEHFKEAVRKIVLTFDRDVPEVPECPGLVGSWHVGHRLELIFAGYGSEQEAAVASLDPVEVERVEMNLEDTFIEYTRGPRRSLSFFGTEEPDDPRPGAQGAA</sequence>
<accession>A0A518B1V5</accession>
<keyword evidence="2" id="KW-0547">Nucleotide-binding</keyword>
<keyword evidence="7" id="KW-1185">Reference proteome</keyword>
<dbReference type="AlphaFoldDB" id="A0A518B1V5"/>
<dbReference type="SMART" id="SM00382">
    <property type="entry name" value="AAA"/>
    <property type="match status" value="1"/>
</dbReference>
<evidence type="ECO:0000256" key="3">
    <source>
        <dbReference type="ARBA" id="ARBA00022840"/>
    </source>
</evidence>